<organism evidence="1 2">
    <name type="scientific">Ciona savignyi</name>
    <name type="common">Pacific transparent sea squirt</name>
    <dbReference type="NCBI Taxonomy" id="51511"/>
    <lineage>
        <taxon>Eukaryota</taxon>
        <taxon>Metazoa</taxon>
        <taxon>Chordata</taxon>
        <taxon>Tunicata</taxon>
        <taxon>Ascidiacea</taxon>
        <taxon>Phlebobranchia</taxon>
        <taxon>Cionidae</taxon>
        <taxon>Ciona</taxon>
    </lineage>
</organism>
<dbReference type="Proteomes" id="UP000007875">
    <property type="component" value="Unassembled WGS sequence"/>
</dbReference>
<reference evidence="1" key="3">
    <citation type="submission" date="2025-09" db="UniProtKB">
        <authorList>
            <consortium name="Ensembl"/>
        </authorList>
    </citation>
    <scope>IDENTIFICATION</scope>
</reference>
<dbReference type="Ensembl" id="ENSCSAVT00000012289.1">
    <property type="protein sequence ID" value="ENSCSAVP00000012149.1"/>
    <property type="gene ID" value="ENSCSAVG00000007145.1"/>
</dbReference>
<dbReference type="InParanoid" id="H2Z3I7"/>
<reference evidence="1" key="2">
    <citation type="submission" date="2025-08" db="UniProtKB">
        <authorList>
            <consortium name="Ensembl"/>
        </authorList>
    </citation>
    <scope>IDENTIFICATION</scope>
</reference>
<keyword evidence="2" id="KW-1185">Reference proteome</keyword>
<proteinExistence type="predicted"/>
<dbReference type="AlphaFoldDB" id="H2Z3I7"/>
<name>H2Z3I7_CIOSA</name>
<protein>
    <submittedName>
        <fullName evidence="1">Uncharacterized protein</fullName>
    </submittedName>
</protein>
<evidence type="ECO:0000313" key="2">
    <source>
        <dbReference type="Proteomes" id="UP000007875"/>
    </source>
</evidence>
<accession>H2Z3I7</accession>
<reference evidence="2" key="1">
    <citation type="submission" date="2003-08" db="EMBL/GenBank/DDBJ databases">
        <authorList>
            <person name="Birren B."/>
            <person name="Nusbaum C."/>
            <person name="Abebe A."/>
            <person name="Abouelleil A."/>
            <person name="Adekoya E."/>
            <person name="Ait-zahra M."/>
            <person name="Allen N."/>
            <person name="Allen T."/>
            <person name="An P."/>
            <person name="Anderson M."/>
            <person name="Anderson S."/>
            <person name="Arachchi H."/>
            <person name="Armbruster J."/>
            <person name="Bachantsang P."/>
            <person name="Baldwin J."/>
            <person name="Barry A."/>
            <person name="Bayul T."/>
            <person name="Blitshsteyn B."/>
            <person name="Bloom T."/>
            <person name="Blye J."/>
            <person name="Boguslavskiy L."/>
            <person name="Borowsky M."/>
            <person name="Boukhgalter B."/>
            <person name="Brunache A."/>
            <person name="Butler J."/>
            <person name="Calixte N."/>
            <person name="Calvo S."/>
            <person name="Camarata J."/>
            <person name="Campo K."/>
            <person name="Chang J."/>
            <person name="Cheshatsang Y."/>
            <person name="Citroen M."/>
            <person name="Collymore A."/>
            <person name="Considine T."/>
            <person name="Cook A."/>
            <person name="Cooke P."/>
            <person name="Corum B."/>
            <person name="Cuomo C."/>
            <person name="David R."/>
            <person name="Dawoe T."/>
            <person name="Degray S."/>
            <person name="Dodge S."/>
            <person name="Dooley K."/>
            <person name="Dorje P."/>
            <person name="Dorjee K."/>
            <person name="Dorris L."/>
            <person name="Duffey N."/>
            <person name="Dupes A."/>
            <person name="Elkins T."/>
            <person name="Engels R."/>
            <person name="Erickson J."/>
            <person name="Farina A."/>
            <person name="Faro S."/>
            <person name="Ferreira P."/>
            <person name="Fischer H."/>
            <person name="Fitzgerald M."/>
            <person name="Foley K."/>
            <person name="Gage D."/>
            <person name="Galagan J."/>
            <person name="Gearin G."/>
            <person name="Gnerre S."/>
            <person name="Gnirke A."/>
            <person name="Goyette A."/>
            <person name="Graham J."/>
            <person name="Grandbois E."/>
            <person name="Gyaltsen K."/>
            <person name="Hafez N."/>
            <person name="Hagopian D."/>
            <person name="Hagos B."/>
            <person name="Hall J."/>
            <person name="Hatcher B."/>
            <person name="Heller A."/>
            <person name="Higgins H."/>
            <person name="Honan T."/>
            <person name="Horn A."/>
            <person name="Houde N."/>
            <person name="Hughes L."/>
            <person name="Hulme W."/>
            <person name="Husby E."/>
            <person name="Iliev I."/>
            <person name="Jaffe D."/>
            <person name="Jones C."/>
            <person name="Kamal M."/>
            <person name="Kamat A."/>
            <person name="Kamvysselis M."/>
            <person name="Karlsson E."/>
            <person name="Kells C."/>
            <person name="Kieu A."/>
            <person name="Kisner P."/>
            <person name="Kodira C."/>
            <person name="Kulbokas E."/>
            <person name="Labutti K."/>
            <person name="Lama D."/>
            <person name="Landers T."/>
            <person name="Leger J."/>
            <person name="Levine S."/>
            <person name="Lewis D."/>
            <person name="Lewis T."/>
            <person name="Lindblad-toh K."/>
            <person name="Liu X."/>
            <person name="Lokyitsang T."/>
            <person name="Lokyitsang Y."/>
            <person name="Lucien O."/>
            <person name="Lui A."/>
            <person name="Ma L.J."/>
            <person name="Mabbitt R."/>
            <person name="Macdonald J."/>
            <person name="Maclean C."/>
            <person name="Major J."/>
            <person name="Manning J."/>
            <person name="Marabella R."/>
            <person name="Maru K."/>
            <person name="Matthews C."/>
            <person name="Mauceli E."/>
            <person name="Mccarthy M."/>
            <person name="Mcdonough S."/>
            <person name="Mcghee T."/>
            <person name="Meldrim J."/>
            <person name="Meneus L."/>
            <person name="Mesirov J."/>
            <person name="Mihalev A."/>
            <person name="Mihova T."/>
            <person name="Mikkelsen T."/>
            <person name="Mlenga V."/>
            <person name="Moru K."/>
            <person name="Mozes J."/>
            <person name="Mulrain L."/>
            <person name="Munson G."/>
            <person name="Naylor J."/>
            <person name="Newes C."/>
            <person name="Nguyen C."/>
            <person name="Nguyen N."/>
            <person name="Nguyen T."/>
            <person name="Nicol R."/>
            <person name="Nielsen C."/>
            <person name="Nizzari M."/>
            <person name="Norbu C."/>
            <person name="Norbu N."/>
            <person name="O'donnell P."/>
            <person name="Okoawo O."/>
            <person name="O'leary S."/>
            <person name="Omotosho B."/>
            <person name="O'neill K."/>
            <person name="Osman S."/>
            <person name="Parker S."/>
            <person name="Perrin D."/>
            <person name="Phunkhang P."/>
            <person name="Piqani B."/>
            <person name="Purcell S."/>
            <person name="Rachupka T."/>
            <person name="Ramasamy U."/>
            <person name="Rameau R."/>
            <person name="Ray V."/>
            <person name="Raymond C."/>
            <person name="Retta R."/>
            <person name="Richardson S."/>
            <person name="Rise C."/>
            <person name="Rodriguez J."/>
            <person name="Rogers J."/>
            <person name="Rogov P."/>
            <person name="Rutman M."/>
            <person name="Schupbach R."/>
            <person name="Seaman C."/>
            <person name="Settipalli S."/>
            <person name="Sharpe T."/>
            <person name="Sheridan J."/>
            <person name="Sherpa N."/>
            <person name="Shi J."/>
            <person name="Smirnov S."/>
            <person name="Smith C."/>
            <person name="Sougnez C."/>
            <person name="Spencer B."/>
            <person name="Stalker J."/>
            <person name="Stange-thomann N."/>
            <person name="Stavropoulos S."/>
            <person name="Stetson K."/>
            <person name="Stone C."/>
            <person name="Stone S."/>
            <person name="Stubbs M."/>
            <person name="Talamas J."/>
            <person name="Tchuinga P."/>
            <person name="Tenzing P."/>
            <person name="Tesfaye S."/>
            <person name="Theodore J."/>
            <person name="Thoulutsang Y."/>
            <person name="Topham K."/>
            <person name="Towey S."/>
            <person name="Tsamla T."/>
            <person name="Tsomo N."/>
            <person name="Vallee D."/>
            <person name="Vassiliev H."/>
            <person name="Venkataraman V."/>
            <person name="Vinson J."/>
            <person name="Vo A."/>
            <person name="Wade C."/>
            <person name="Wang S."/>
            <person name="Wangchuk T."/>
            <person name="Wangdi T."/>
            <person name="Whittaker C."/>
            <person name="Wilkinson J."/>
            <person name="Wu Y."/>
            <person name="Wyman D."/>
            <person name="Yadav S."/>
            <person name="Yang S."/>
            <person name="Yang X."/>
            <person name="Yeager S."/>
            <person name="Yee E."/>
            <person name="Young G."/>
            <person name="Zainoun J."/>
            <person name="Zembeck L."/>
            <person name="Zimmer A."/>
            <person name="Zody M."/>
            <person name="Lander E."/>
        </authorList>
    </citation>
    <scope>NUCLEOTIDE SEQUENCE [LARGE SCALE GENOMIC DNA]</scope>
</reference>
<evidence type="ECO:0000313" key="1">
    <source>
        <dbReference type="Ensembl" id="ENSCSAVP00000012149.1"/>
    </source>
</evidence>
<sequence length="50" mass="5736">MYFLELAEVSSAAQNVSGRALEGHNLQVNFFWFNFSPANGMLLKFSEYCR</sequence>
<dbReference type="HOGENOM" id="CLU_3129391_0_0_1"/>